<keyword evidence="5" id="KW-0410">Iron transport</keyword>
<gene>
    <name evidence="18" type="ORF">GCM10007205_22270</name>
</gene>
<keyword evidence="13 14" id="KW-0998">Cell outer membrane</keyword>
<dbReference type="GO" id="GO:0009279">
    <property type="term" value="C:cell outer membrane"/>
    <property type="evidence" value="ECO:0007669"/>
    <property type="project" value="UniProtKB-SubCell"/>
</dbReference>
<dbReference type="InterPro" id="IPR039426">
    <property type="entry name" value="TonB-dep_rcpt-like"/>
</dbReference>
<dbReference type="Gene3D" id="2.170.130.10">
    <property type="entry name" value="TonB-dependent receptor, plug domain"/>
    <property type="match status" value="1"/>
</dbReference>
<comment type="caution">
    <text evidence="18">The sequence shown here is derived from an EMBL/GenBank/DDBJ whole genome shotgun (WGS) entry which is preliminary data.</text>
</comment>
<name>A0A8J2UPW1_9BURK</name>
<dbReference type="FunFam" id="2.170.130.10:FF:000010">
    <property type="entry name" value="Ferripyoverdine receptor"/>
    <property type="match status" value="1"/>
</dbReference>
<evidence type="ECO:0000256" key="7">
    <source>
        <dbReference type="ARBA" id="ARBA00022729"/>
    </source>
</evidence>
<dbReference type="SUPFAM" id="SSF56935">
    <property type="entry name" value="Porins"/>
    <property type="match status" value="1"/>
</dbReference>
<comment type="subcellular location">
    <subcellularLocation>
        <location evidence="1 14">Cell outer membrane</location>
        <topology evidence="1 14">Multi-pass membrane protein</topology>
    </subcellularLocation>
</comment>
<keyword evidence="3 14" id="KW-0813">Transport</keyword>
<accession>A0A8J2UPW1</accession>
<reference evidence="18" key="2">
    <citation type="submission" date="2020-09" db="EMBL/GenBank/DDBJ databases">
        <authorList>
            <person name="Sun Q."/>
            <person name="Sedlacek I."/>
        </authorList>
    </citation>
    <scope>NUCLEOTIDE SEQUENCE</scope>
    <source>
        <strain evidence="18">CCM 7086</strain>
    </source>
</reference>
<evidence type="ECO:0000259" key="17">
    <source>
        <dbReference type="SMART" id="SM00965"/>
    </source>
</evidence>
<dbReference type="InterPro" id="IPR000531">
    <property type="entry name" value="Beta-barrel_TonB"/>
</dbReference>
<dbReference type="RefSeq" id="WP_188396325.1">
    <property type="nucleotide sequence ID" value="NZ_BMCG01000004.1"/>
</dbReference>
<evidence type="ECO:0000256" key="9">
    <source>
        <dbReference type="ARBA" id="ARBA00023065"/>
    </source>
</evidence>
<proteinExistence type="inferred from homology"/>
<dbReference type="Pfam" id="PF07660">
    <property type="entry name" value="STN"/>
    <property type="match status" value="1"/>
</dbReference>
<evidence type="ECO:0000256" key="1">
    <source>
        <dbReference type="ARBA" id="ARBA00004571"/>
    </source>
</evidence>
<evidence type="ECO:0000256" key="4">
    <source>
        <dbReference type="ARBA" id="ARBA00022452"/>
    </source>
</evidence>
<evidence type="ECO:0000313" key="19">
    <source>
        <dbReference type="Proteomes" id="UP000620266"/>
    </source>
</evidence>
<keyword evidence="9" id="KW-0406">Ion transport</keyword>
<dbReference type="InterPro" id="IPR012910">
    <property type="entry name" value="Plug_dom"/>
</dbReference>
<evidence type="ECO:0000256" key="13">
    <source>
        <dbReference type="ARBA" id="ARBA00023237"/>
    </source>
</evidence>
<dbReference type="Pfam" id="PF00593">
    <property type="entry name" value="TonB_dep_Rec_b-barrel"/>
    <property type="match status" value="1"/>
</dbReference>
<evidence type="ECO:0000256" key="8">
    <source>
        <dbReference type="ARBA" id="ARBA00023004"/>
    </source>
</evidence>
<dbReference type="InterPro" id="IPR036942">
    <property type="entry name" value="Beta-barrel_TonB_sf"/>
</dbReference>
<dbReference type="AlphaFoldDB" id="A0A8J2UPW1"/>
<dbReference type="PROSITE" id="PS01156">
    <property type="entry name" value="TONB_DEPENDENT_REC_2"/>
    <property type="match status" value="1"/>
</dbReference>
<keyword evidence="7" id="KW-0732">Signal</keyword>
<dbReference type="CDD" id="cd01347">
    <property type="entry name" value="ligand_gated_channel"/>
    <property type="match status" value="1"/>
</dbReference>
<evidence type="ECO:0000256" key="6">
    <source>
        <dbReference type="ARBA" id="ARBA00022692"/>
    </source>
</evidence>
<dbReference type="SMART" id="SM00965">
    <property type="entry name" value="STN"/>
    <property type="match status" value="1"/>
</dbReference>
<evidence type="ECO:0000256" key="16">
    <source>
        <dbReference type="RuleBase" id="RU003357"/>
    </source>
</evidence>
<dbReference type="GO" id="GO:0015891">
    <property type="term" value="P:siderophore transport"/>
    <property type="evidence" value="ECO:0007669"/>
    <property type="project" value="InterPro"/>
</dbReference>
<comment type="similarity">
    <text evidence="2 14 16">Belongs to the TonB-dependent receptor family.</text>
</comment>
<dbReference type="InterPro" id="IPR011662">
    <property type="entry name" value="Secretin/TonB_short_N"/>
</dbReference>
<dbReference type="InterPro" id="IPR010917">
    <property type="entry name" value="TonB_rcpt_CS"/>
</dbReference>
<evidence type="ECO:0000256" key="5">
    <source>
        <dbReference type="ARBA" id="ARBA00022496"/>
    </source>
</evidence>
<keyword evidence="6 14" id="KW-0812">Transmembrane</keyword>
<dbReference type="Pfam" id="PF07715">
    <property type="entry name" value="Plug"/>
    <property type="match status" value="1"/>
</dbReference>
<feature type="short sequence motif" description="TonB C-terminal box" evidence="15">
    <location>
        <begin position="805"/>
        <end position="822"/>
    </location>
</feature>
<evidence type="ECO:0000256" key="14">
    <source>
        <dbReference type="PROSITE-ProRule" id="PRU01360"/>
    </source>
</evidence>
<dbReference type="InterPro" id="IPR010105">
    <property type="entry name" value="TonB_sidphr_rcpt"/>
</dbReference>
<evidence type="ECO:0000256" key="3">
    <source>
        <dbReference type="ARBA" id="ARBA00022448"/>
    </source>
</evidence>
<evidence type="ECO:0000256" key="12">
    <source>
        <dbReference type="ARBA" id="ARBA00023170"/>
    </source>
</evidence>
<keyword evidence="4 14" id="KW-1134">Transmembrane beta strand</keyword>
<dbReference type="GO" id="GO:0038023">
    <property type="term" value="F:signaling receptor activity"/>
    <property type="evidence" value="ECO:0007669"/>
    <property type="project" value="InterPro"/>
</dbReference>
<dbReference type="PANTHER" id="PTHR32552">
    <property type="entry name" value="FERRICHROME IRON RECEPTOR-RELATED"/>
    <property type="match status" value="1"/>
</dbReference>
<evidence type="ECO:0000313" key="18">
    <source>
        <dbReference type="EMBL" id="GGC12897.1"/>
    </source>
</evidence>
<evidence type="ECO:0000256" key="15">
    <source>
        <dbReference type="PROSITE-ProRule" id="PRU10144"/>
    </source>
</evidence>
<feature type="domain" description="Secretin/TonB short N-terminal" evidence="17">
    <location>
        <begin position="78"/>
        <end position="129"/>
    </location>
</feature>
<dbReference type="Proteomes" id="UP000620266">
    <property type="component" value="Unassembled WGS sequence"/>
</dbReference>
<dbReference type="Gene3D" id="2.40.170.20">
    <property type="entry name" value="TonB-dependent receptor, beta-barrel domain"/>
    <property type="match status" value="1"/>
</dbReference>
<reference evidence="18" key="1">
    <citation type="journal article" date="2014" name="Int. J. Syst. Evol. Microbiol.">
        <title>Complete genome sequence of Corynebacterium casei LMG S-19264T (=DSM 44701T), isolated from a smear-ripened cheese.</title>
        <authorList>
            <consortium name="US DOE Joint Genome Institute (JGI-PGF)"/>
            <person name="Walter F."/>
            <person name="Albersmeier A."/>
            <person name="Kalinowski J."/>
            <person name="Ruckert C."/>
        </authorList>
    </citation>
    <scope>NUCLEOTIDE SEQUENCE</scope>
    <source>
        <strain evidence="18">CCM 7086</strain>
    </source>
</reference>
<dbReference type="NCBIfam" id="TIGR01783">
    <property type="entry name" value="TonB-siderophor"/>
    <property type="match status" value="1"/>
</dbReference>
<dbReference type="Gene3D" id="3.55.50.30">
    <property type="match status" value="1"/>
</dbReference>
<dbReference type="EMBL" id="BMCG01000004">
    <property type="protein sequence ID" value="GGC12897.1"/>
    <property type="molecule type" value="Genomic_DNA"/>
</dbReference>
<sequence>MSRHFPRTAERRFSERRVSRAVRIALFGMAVVATAVTVGLTPVHAAGAPLDSAVVHAYNIPAGPLGRNLSNFAAQSGVALSFDPALTAGLTSPALSGSYSPREAIGRLLAGSGLEVVTRADGSYTLKKAAEEAPRESSTLPAVQVMADVLGSTTEGTGSYTTGAASTATRLNLSLRETPQSVSVMTRQRMEDQGLTQLQDVVAQTAGLVISQGGNAGSDSSPIYSRGFQVENYQIDGVGQVYGGYNGIFQTNDMVLYDRVEVVRGATGLMNGIGTPSATINLVRKKPTSQFQAMARVEVGSWDYYRAEVDVSSTLNEAGTVRGRLIAAVQDNDSYIDRLHEEKKIVSGIVEADIGPSTLATVGFTYQKHDATGHARAGLPAYYADGGRIQWSRSASAAASWAYSEREMQSVFGSIEHQFANDWMVKGTLSYAQSKYDEVLGYAAAYYPTQFPDRATGANVDLWAGRWAGQPIQTSLDLYATGPFELFGRKHDLVLGATSSYTRDSTVGYDLWWIGTWDPSIGNIFNWDGNTPAAPYNPANSDIVTSERITSAYTTARFKPTDRLSVILGSRITNWANDSRYERNKVTPYAGLVYDLSQDWSTYVSYTDIFKPQSARDINNNFIDPLLGSSYEIGVKGELFDKRLNVGAAIYKIKQDNLAVTIVPNVPVTGGNAVEAVSGTTTKGIEFEVGGELAKNWQGSASFARNISRDRDGVSLNTDVPQNTVKLFTTYRMPQVGGGLTIGGGVRWQSALYSDNQGPAGDQRFTQGAYSVVDLMVRYQINKQLSATANLYNAFDKWYYTGTGNTYYGAPRSLRVSLDMRF</sequence>
<keyword evidence="8" id="KW-0408">Iron</keyword>
<keyword evidence="11 14" id="KW-0472">Membrane</keyword>
<keyword evidence="19" id="KW-1185">Reference proteome</keyword>
<dbReference type="InterPro" id="IPR037066">
    <property type="entry name" value="Plug_dom_sf"/>
</dbReference>
<dbReference type="GO" id="GO:0015344">
    <property type="term" value="F:siderophore uptake transmembrane transporter activity"/>
    <property type="evidence" value="ECO:0007669"/>
    <property type="project" value="TreeGrafter"/>
</dbReference>
<dbReference type="PROSITE" id="PS52016">
    <property type="entry name" value="TONB_DEPENDENT_REC_3"/>
    <property type="match status" value="1"/>
</dbReference>
<dbReference type="PANTHER" id="PTHR32552:SF74">
    <property type="entry name" value="HYDROXAMATE SIDEROPHORE RECEPTOR FHUE"/>
    <property type="match status" value="1"/>
</dbReference>
<evidence type="ECO:0000256" key="2">
    <source>
        <dbReference type="ARBA" id="ARBA00009810"/>
    </source>
</evidence>
<protein>
    <submittedName>
        <fullName evidence="18">TonB-dependent receptor</fullName>
    </submittedName>
</protein>
<organism evidence="18 19">
    <name type="scientific">Oxalicibacterium flavum</name>
    <dbReference type="NCBI Taxonomy" id="179467"/>
    <lineage>
        <taxon>Bacteria</taxon>
        <taxon>Pseudomonadati</taxon>
        <taxon>Pseudomonadota</taxon>
        <taxon>Betaproteobacteria</taxon>
        <taxon>Burkholderiales</taxon>
        <taxon>Oxalobacteraceae</taxon>
        <taxon>Oxalicibacterium</taxon>
    </lineage>
</organism>
<keyword evidence="12 18" id="KW-0675">Receptor</keyword>
<keyword evidence="10 16" id="KW-0798">TonB box</keyword>
<evidence type="ECO:0000256" key="11">
    <source>
        <dbReference type="ARBA" id="ARBA00023136"/>
    </source>
</evidence>
<evidence type="ECO:0000256" key="10">
    <source>
        <dbReference type="ARBA" id="ARBA00023077"/>
    </source>
</evidence>